<dbReference type="AlphaFoldDB" id="D3Q060"/>
<gene>
    <name evidence="2" type="ordered locus">Snas_5962</name>
</gene>
<protein>
    <submittedName>
        <fullName evidence="2">Uncharacterized protein</fullName>
    </submittedName>
</protein>
<dbReference type="RefSeq" id="WP_013021160.1">
    <property type="nucleotide sequence ID" value="NC_013947.1"/>
</dbReference>
<accession>D3Q060</accession>
<keyword evidence="3" id="KW-1185">Reference proteome</keyword>
<keyword evidence="1" id="KW-0472">Membrane</keyword>
<dbReference type="KEGG" id="sna:Snas_5962"/>
<name>D3Q060_STANL</name>
<reference evidence="2 3" key="1">
    <citation type="journal article" date="2009" name="Stand. Genomic Sci.">
        <title>Complete genome sequence of Stackebrandtia nassauensis type strain (LLR-40K-21).</title>
        <authorList>
            <person name="Munk C."/>
            <person name="Lapidus A."/>
            <person name="Copeland A."/>
            <person name="Jando M."/>
            <person name="Mayilraj S."/>
            <person name="Glavina Del Rio T."/>
            <person name="Nolan M."/>
            <person name="Chen F."/>
            <person name="Lucas S."/>
            <person name="Tice H."/>
            <person name="Cheng J.F."/>
            <person name="Han C."/>
            <person name="Detter J.C."/>
            <person name="Bruce D."/>
            <person name="Goodwin L."/>
            <person name="Chain P."/>
            <person name="Pitluck S."/>
            <person name="Goker M."/>
            <person name="Ovchinikova G."/>
            <person name="Pati A."/>
            <person name="Ivanova N."/>
            <person name="Mavromatis K."/>
            <person name="Chen A."/>
            <person name="Palaniappan K."/>
            <person name="Land M."/>
            <person name="Hauser L."/>
            <person name="Chang Y.J."/>
            <person name="Jeffries C.D."/>
            <person name="Bristow J."/>
            <person name="Eisen J.A."/>
            <person name="Markowitz V."/>
            <person name="Hugenholtz P."/>
            <person name="Kyrpides N.C."/>
            <person name="Klenk H.P."/>
        </authorList>
    </citation>
    <scope>NUCLEOTIDE SEQUENCE [LARGE SCALE GENOMIC DNA]</scope>
    <source>
        <strain evidence="3">DSM 44728 / CIP 108903 / NRRL B-16338 / NBRC 102104 / LLR-40K-21</strain>
    </source>
</reference>
<dbReference type="Proteomes" id="UP000000844">
    <property type="component" value="Chromosome"/>
</dbReference>
<evidence type="ECO:0000313" key="3">
    <source>
        <dbReference type="Proteomes" id="UP000000844"/>
    </source>
</evidence>
<sequence>MFVVMGATSVTSLGGWLLAVPLGLVTLAAIGAGMWFLRRSRGRRMLPADRGDSDPLAQ</sequence>
<keyword evidence="1" id="KW-1133">Transmembrane helix</keyword>
<dbReference type="EMBL" id="CP001778">
    <property type="protein sequence ID" value="ADD45589.1"/>
    <property type="molecule type" value="Genomic_DNA"/>
</dbReference>
<proteinExistence type="predicted"/>
<organism evidence="2 3">
    <name type="scientific">Stackebrandtia nassauensis (strain DSM 44728 / CIP 108903 / NRRL B-16338 / NBRC 102104 / LLR-40K-21)</name>
    <dbReference type="NCBI Taxonomy" id="446470"/>
    <lineage>
        <taxon>Bacteria</taxon>
        <taxon>Bacillati</taxon>
        <taxon>Actinomycetota</taxon>
        <taxon>Actinomycetes</taxon>
        <taxon>Glycomycetales</taxon>
        <taxon>Glycomycetaceae</taxon>
        <taxon>Stackebrandtia</taxon>
    </lineage>
</organism>
<evidence type="ECO:0000313" key="2">
    <source>
        <dbReference type="EMBL" id="ADD45589.1"/>
    </source>
</evidence>
<dbReference type="HOGENOM" id="CLU_2977085_0_0_11"/>
<keyword evidence="1" id="KW-0812">Transmembrane</keyword>
<evidence type="ECO:0000256" key="1">
    <source>
        <dbReference type="SAM" id="Phobius"/>
    </source>
</evidence>
<dbReference type="STRING" id="446470.Snas_5962"/>
<feature type="transmembrane region" description="Helical" evidence="1">
    <location>
        <begin position="15"/>
        <end position="37"/>
    </location>
</feature>